<dbReference type="SUPFAM" id="SSF55781">
    <property type="entry name" value="GAF domain-like"/>
    <property type="match status" value="1"/>
</dbReference>
<name>A0A7J5YSN9_DISMA</name>
<comment type="caution">
    <text evidence="1">The sequence shown here is derived from an EMBL/GenBank/DDBJ whole genome shotgun (WGS) entry which is preliminary data.</text>
</comment>
<evidence type="ECO:0000313" key="2">
    <source>
        <dbReference type="Proteomes" id="UP000518266"/>
    </source>
</evidence>
<dbReference type="Proteomes" id="UP000518266">
    <property type="component" value="Unassembled WGS sequence"/>
</dbReference>
<dbReference type="Gene3D" id="3.30.450.40">
    <property type="match status" value="2"/>
</dbReference>
<dbReference type="InterPro" id="IPR029016">
    <property type="entry name" value="GAF-like_dom_sf"/>
</dbReference>
<dbReference type="OrthoDB" id="74705at2759"/>
<proteinExistence type="predicted"/>
<reference evidence="1 2" key="1">
    <citation type="submission" date="2020-03" db="EMBL/GenBank/DDBJ databases">
        <title>Dissostichus mawsoni Genome sequencing and assembly.</title>
        <authorList>
            <person name="Park H."/>
        </authorList>
    </citation>
    <scope>NUCLEOTIDE SEQUENCE [LARGE SCALE GENOMIC DNA]</scope>
    <source>
        <strain evidence="1">DM0001</strain>
        <tissue evidence="1">Muscle</tissue>
    </source>
</reference>
<protein>
    <submittedName>
        <fullName evidence="1">Uncharacterized protein</fullName>
    </submittedName>
</protein>
<dbReference type="AlphaFoldDB" id="A0A7J5YSN9"/>
<accession>A0A7J5YSN9</accession>
<gene>
    <name evidence="1" type="ORF">F7725_005518</name>
</gene>
<dbReference type="EMBL" id="JAAKFY010000009">
    <property type="protein sequence ID" value="KAF3852163.1"/>
    <property type="molecule type" value="Genomic_DNA"/>
</dbReference>
<sequence>MDVLGLVLDNVQLYESSRQEAKRSQALIEMAQVLSKKHCSFDVLLSKMAATIMPFTHAQYCTIFIPGRQTLDENDQISFSNVIHLECEELGSTCQIYRRERDISDIDQSMPFKLWWLWKR</sequence>
<organism evidence="1 2">
    <name type="scientific">Dissostichus mawsoni</name>
    <name type="common">Antarctic cod</name>
    <dbReference type="NCBI Taxonomy" id="36200"/>
    <lineage>
        <taxon>Eukaryota</taxon>
        <taxon>Metazoa</taxon>
        <taxon>Chordata</taxon>
        <taxon>Craniata</taxon>
        <taxon>Vertebrata</taxon>
        <taxon>Euteleostomi</taxon>
        <taxon>Actinopterygii</taxon>
        <taxon>Neopterygii</taxon>
        <taxon>Teleostei</taxon>
        <taxon>Neoteleostei</taxon>
        <taxon>Acanthomorphata</taxon>
        <taxon>Eupercaria</taxon>
        <taxon>Perciformes</taxon>
        <taxon>Notothenioidei</taxon>
        <taxon>Nototheniidae</taxon>
        <taxon>Dissostichus</taxon>
    </lineage>
</organism>
<keyword evidence="2" id="KW-1185">Reference proteome</keyword>
<evidence type="ECO:0000313" key="1">
    <source>
        <dbReference type="EMBL" id="KAF3852163.1"/>
    </source>
</evidence>